<accession>A0ABX0H2X4</accession>
<feature type="region of interest" description="Disordered" evidence="1">
    <location>
        <begin position="1"/>
        <end position="71"/>
    </location>
</feature>
<reference evidence="2 3" key="1">
    <citation type="submission" date="2020-03" db="EMBL/GenBank/DDBJ databases">
        <title>Two novel Motilibacter sp.</title>
        <authorList>
            <person name="Liu S."/>
        </authorList>
    </citation>
    <scope>NUCLEOTIDE SEQUENCE [LARGE SCALE GENOMIC DNA]</scope>
    <source>
        <strain evidence="2 3">E257</strain>
    </source>
</reference>
<evidence type="ECO:0000313" key="3">
    <source>
        <dbReference type="Proteomes" id="UP000800981"/>
    </source>
</evidence>
<evidence type="ECO:0000256" key="1">
    <source>
        <dbReference type="SAM" id="MobiDB-lite"/>
    </source>
</evidence>
<dbReference type="Proteomes" id="UP000800981">
    <property type="component" value="Unassembled WGS sequence"/>
</dbReference>
<comment type="caution">
    <text evidence="2">The sequence shown here is derived from an EMBL/GenBank/DDBJ whole genome shotgun (WGS) entry which is preliminary data.</text>
</comment>
<name>A0ABX0H2X4_9ACTN</name>
<protein>
    <submittedName>
        <fullName evidence="2">Uncharacterized protein</fullName>
    </submittedName>
</protein>
<dbReference type="EMBL" id="JAANNP010000087">
    <property type="protein sequence ID" value="NHC16067.1"/>
    <property type="molecule type" value="Genomic_DNA"/>
</dbReference>
<keyword evidence="3" id="KW-1185">Reference proteome</keyword>
<dbReference type="RefSeq" id="WP_166284540.1">
    <property type="nucleotide sequence ID" value="NZ_JAANNP010000087.1"/>
</dbReference>
<evidence type="ECO:0000313" key="2">
    <source>
        <dbReference type="EMBL" id="NHC16067.1"/>
    </source>
</evidence>
<sequence>MTIPGGAGSETGQDKDAVIGADKTGTGLPATTGPMGDEGQAPGSVEGGGPVTDAVHDSAPDGAGSAEDPAG</sequence>
<gene>
    <name evidence="2" type="ORF">G9H71_19975</name>
</gene>
<organism evidence="2 3">
    <name type="scientific">Motilibacter deserti</name>
    <dbReference type="NCBI Taxonomy" id="2714956"/>
    <lineage>
        <taxon>Bacteria</taxon>
        <taxon>Bacillati</taxon>
        <taxon>Actinomycetota</taxon>
        <taxon>Actinomycetes</taxon>
        <taxon>Motilibacterales</taxon>
        <taxon>Motilibacteraceae</taxon>
        <taxon>Motilibacter</taxon>
    </lineage>
</organism>
<proteinExistence type="predicted"/>